<gene>
    <name evidence="2" type="ORF">PEDI_21760</name>
</gene>
<sequence>MEKLNLPSFPFRIREDQGRKYIFDPLRKKEIVLTPEEWVRQHFIQYLINSMGYPASLIALETGLKYNRIQKRSDGLVFDRNGQPFMLIECKAPSVKLDQKVVQQAATYNQTLRAPYIVVTNGLSHGCLQCNAEGIKWLAQLPDFPQ</sequence>
<accession>A0AAN4VYL1</accession>
<dbReference type="AlphaFoldDB" id="A0AAN4VYL1"/>
<feature type="domain" description="Type I restriction enzyme R protein N-terminal" evidence="1">
    <location>
        <begin position="35"/>
        <end position="142"/>
    </location>
</feature>
<evidence type="ECO:0000313" key="3">
    <source>
        <dbReference type="Proteomes" id="UP001310022"/>
    </source>
</evidence>
<dbReference type="Pfam" id="PF13588">
    <property type="entry name" value="HSDR_N_2"/>
    <property type="match status" value="1"/>
</dbReference>
<dbReference type="Proteomes" id="UP001310022">
    <property type="component" value="Unassembled WGS sequence"/>
</dbReference>
<keyword evidence="2" id="KW-0378">Hydrolase</keyword>
<protein>
    <submittedName>
        <fullName evidence="2">Restriction endonuclease subunit R</fullName>
    </submittedName>
</protein>
<reference evidence="2 3" key="1">
    <citation type="submission" date="2021-12" db="EMBL/GenBank/DDBJ databases">
        <title>Genome sequencing of bacteria with rrn-lacking chromosome and rrn-plasmid.</title>
        <authorList>
            <person name="Anda M."/>
            <person name="Iwasaki W."/>
        </authorList>
    </citation>
    <scope>NUCLEOTIDE SEQUENCE [LARGE SCALE GENOMIC DNA]</scope>
    <source>
        <strain evidence="2 3">NBRC 15940</strain>
    </source>
</reference>
<name>A0AAN4VYL1_9BACT</name>
<evidence type="ECO:0000259" key="1">
    <source>
        <dbReference type="Pfam" id="PF13588"/>
    </source>
</evidence>
<keyword evidence="2" id="KW-0255">Endonuclease</keyword>
<dbReference type="GO" id="GO:0004519">
    <property type="term" value="F:endonuclease activity"/>
    <property type="evidence" value="ECO:0007669"/>
    <property type="project" value="UniProtKB-KW"/>
</dbReference>
<dbReference type="EMBL" id="BQKE01000001">
    <property type="protein sequence ID" value="GJM61624.1"/>
    <property type="molecule type" value="Genomic_DNA"/>
</dbReference>
<keyword evidence="3" id="KW-1185">Reference proteome</keyword>
<organism evidence="2 3">
    <name type="scientific">Persicobacter diffluens</name>
    <dbReference type="NCBI Taxonomy" id="981"/>
    <lineage>
        <taxon>Bacteria</taxon>
        <taxon>Pseudomonadati</taxon>
        <taxon>Bacteroidota</taxon>
        <taxon>Cytophagia</taxon>
        <taxon>Cytophagales</taxon>
        <taxon>Persicobacteraceae</taxon>
        <taxon>Persicobacter</taxon>
    </lineage>
</organism>
<dbReference type="Gene3D" id="3.90.1570.30">
    <property type="match status" value="1"/>
</dbReference>
<comment type="caution">
    <text evidence="2">The sequence shown here is derived from an EMBL/GenBank/DDBJ whole genome shotgun (WGS) entry which is preliminary data.</text>
</comment>
<proteinExistence type="predicted"/>
<evidence type="ECO:0000313" key="2">
    <source>
        <dbReference type="EMBL" id="GJM61624.1"/>
    </source>
</evidence>
<keyword evidence="2" id="KW-0540">Nuclease</keyword>
<dbReference type="InterPro" id="IPR029464">
    <property type="entry name" value="HSDR_N"/>
</dbReference>
<dbReference type="RefSeq" id="WP_338237130.1">
    <property type="nucleotide sequence ID" value="NZ_BQKE01000001.1"/>
</dbReference>